<gene>
    <name evidence="1" type="ORF">EWV77_13635</name>
</gene>
<sequence>MLDFHLSVQPKTEQRLKIILSSVEDEESFAQSIIDDQIVRLQRAILNLRLDLRVFEQKYQITSEKFYQEFSQGILADEEDFMIWAGLYEMLGQNEIQLQKLR</sequence>
<dbReference type="EMBL" id="SFAZ01000194">
    <property type="protein sequence ID" value="TRU72399.1"/>
    <property type="molecule type" value="Genomic_DNA"/>
</dbReference>
<dbReference type="AlphaFoldDB" id="A0A552HMD7"/>
<name>A0A552HMD7_MICVR</name>
<reference evidence="1 2" key="1">
    <citation type="submission" date="2019-01" db="EMBL/GenBank/DDBJ databases">
        <title>Coherence of Microcystis species and biogeography revealed through population genomics.</title>
        <authorList>
            <person name="Perez-Carrascal O.M."/>
            <person name="Terrat Y."/>
            <person name="Giani A."/>
            <person name="Fortin N."/>
            <person name="Tromas N."/>
            <person name="Shapiro B.J."/>
        </authorList>
    </citation>
    <scope>NUCLEOTIDE SEQUENCE [LARGE SCALE GENOMIC DNA]</scope>
    <source>
        <strain evidence="1">Mv_BB_P_19951000_S68D</strain>
    </source>
</reference>
<evidence type="ECO:0000313" key="2">
    <source>
        <dbReference type="Proteomes" id="UP000320674"/>
    </source>
</evidence>
<organism evidence="1 2">
    <name type="scientific">Microcystis viridis Mv_BB_P_19951000_S68D</name>
    <dbReference type="NCBI Taxonomy" id="2486270"/>
    <lineage>
        <taxon>Bacteria</taxon>
        <taxon>Bacillati</taxon>
        <taxon>Cyanobacteriota</taxon>
        <taxon>Cyanophyceae</taxon>
        <taxon>Oscillatoriophycideae</taxon>
        <taxon>Chroococcales</taxon>
        <taxon>Microcystaceae</taxon>
        <taxon>Microcystis</taxon>
    </lineage>
</organism>
<comment type="caution">
    <text evidence="1">The sequence shown here is derived from an EMBL/GenBank/DDBJ whole genome shotgun (WGS) entry which is preliminary data.</text>
</comment>
<evidence type="ECO:0000313" key="1">
    <source>
        <dbReference type="EMBL" id="TRU72399.1"/>
    </source>
</evidence>
<dbReference type="Proteomes" id="UP000320674">
    <property type="component" value="Unassembled WGS sequence"/>
</dbReference>
<protein>
    <submittedName>
        <fullName evidence="1">Uncharacterized protein</fullName>
    </submittedName>
</protein>
<accession>A0A552HMD7</accession>
<proteinExistence type="predicted"/>